<keyword evidence="2" id="KW-1185">Reference proteome</keyword>
<accession>Q22YH6</accession>
<dbReference type="RefSeq" id="XP_001010554.2">
    <property type="nucleotide sequence ID" value="XM_001010554.2"/>
</dbReference>
<evidence type="ECO:0000313" key="2">
    <source>
        <dbReference type="Proteomes" id="UP000009168"/>
    </source>
</evidence>
<dbReference type="InParanoid" id="Q22YH6"/>
<reference evidence="2" key="1">
    <citation type="journal article" date="2006" name="PLoS Biol.">
        <title>Macronuclear genome sequence of the ciliate Tetrahymena thermophila, a model eukaryote.</title>
        <authorList>
            <person name="Eisen J.A."/>
            <person name="Coyne R.S."/>
            <person name="Wu M."/>
            <person name="Wu D."/>
            <person name="Thiagarajan M."/>
            <person name="Wortman J.R."/>
            <person name="Badger J.H."/>
            <person name="Ren Q."/>
            <person name="Amedeo P."/>
            <person name="Jones K.M."/>
            <person name="Tallon L.J."/>
            <person name="Delcher A.L."/>
            <person name="Salzberg S.L."/>
            <person name="Silva J.C."/>
            <person name="Haas B.J."/>
            <person name="Majoros W.H."/>
            <person name="Farzad M."/>
            <person name="Carlton J.M."/>
            <person name="Smith R.K. Jr."/>
            <person name="Garg J."/>
            <person name="Pearlman R.E."/>
            <person name="Karrer K.M."/>
            <person name="Sun L."/>
            <person name="Manning G."/>
            <person name="Elde N.C."/>
            <person name="Turkewitz A.P."/>
            <person name="Asai D.J."/>
            <person name="Wilkes D.E."/>
            <person name="Wang Y."/>
            <person name="Cai H."/>
            <person name="Collins K."/>
            <person name="Stewart B.A."/>
            <person name="Lee S.R."/>
            <person name="Wilamowska K."/>
            <person name="Weinberg Z."/>
            <person name="Ruzzo W.L."/>
            <person name="Wloga D."/>
            <person name="Gaertig J."/>
            <person name="Frankel J."/>
            <person name="Tsao C.-C."/>
            <person name="Gorovsky M.A."/>
            <person name="Keeling P.J."/>
            <person name="Waller R.F."/>
            <person name="Patron N.J."/>
            <person name="Cherry J.M."/>
            <person name="Stover N.A."/>
            <person name="Krieger C.J."/>
            <person name="del Toro C."/>
            <person name="Ryder H.F."/>
            <person name="Williamson S.C."/>
            <person name="Barbeau R.A."/>
            <person name="Hamilton E.P."/>
            <person name="Orias E."/>
        </authorList>
    </citation>
    <scope>NUCLEOTIDE SEQUENCE [LARGE SCALE GENOMIC DNA]</scope>
    <source>
        <strain evidence="2">SB210</strain>
    </source>
</reference>
<dbReference type="GeneID" id="7836531"/>
<dbReference type="Proteomes" id="UP000009168">
    <property type="component" value="Unassembled WGS sequence"/>
</dbReference>
<evidence type="ECO:0000313" key="1">
    <source>
        <dbReference type="EMBL" id="EAR90309.2"/>
    </source>
</evidence>
<dbReference type="AlphaFoldDB" id="Q22YH6"/>
<gene>
    <name evidence="1" type="ORF">TTHERM_00607150</name>
</gene>
<sequence>MSKEIQNNQTNNSIKLLQLYLKDQKQALKLGFNSTKIQLYLEQKNYGQACLKNFQIALVQFQDLKNLTLEMINCKIQGQHMEQFISSLHSCPNIKYLHLNFKWVNIKKIDFTIMRIYSLQIDLVIYNRRISFLIFTKCKIQHPQSQI</sequence>
<dbReference type="EMBL" id="GG662800">
    <property type="protein sequence ID" value="EAR90309.2"/>
    <property type="molecule type" value="Genomic_DNA"/>
</dbReference>
<organism evidence="1 2">
    <name type="scientific">Tetrahymena thermophila (strain SB210)</name>
    <dbReference type="NCBI Taxonomy" id="312017"/>
    <lineage>
        <taxon>Eukaryota</taxon>
        <taxon>Sar</taxon>
        <taxon>Alveolata</taxon>
        <taxon>Ciliophora</taxon>
        <taxon>Intramacronucleata</taxon>
        <taxon>Oligohymenophorea</taxon>
        <taxon>Hymenostomatida</taxon>
        <taxon>Tetrahymenina</taxon>
        <taxon>Tetrahymenidae</taxon>
        <taxon>Tetrahymena</taxon>
    </lineage>
</organism>
<name>Q22YH6_TETTS</name>
<dbReference type="KEGG" id="tet:TTHERM_00607150"/>
<dbReference type="OrthoDB" id="120976at2759"/>
<dbReference type="SUPFAM" id="SSF52047">
    <property type="entry name" value="RNI-like"/>
    <property type="match status" value="1"/>
</dbReference>
<proteinExistence type="predicted"/>
<protein>
    <submittedName>
        <fullName evidence="1">Uncharacterized protein</fullName>
    </submittedName>
</protein>
<dbReference type="HOGENOM" id="CLU_1491976_0_0_1"/>